<comment type="caution">
    <text evidence="1">The sequence shown here is derived from an EMBL/GenBank/DDBJ whole genome shotgun (WGS) entry which is preliminary data.</text>
</comment>
<evidence type="ECO:0000313" key="1">
    <source>
        <dbReference type="EMBL" id="REI42372.1"/>
    </source>
</evidence>
<protein>
    <submittedName>
        <fullName evidence="1">Uncharacterized protein</fullName>
    </submittedName>
</protein>
<gene>
    <name evidence="1" type="ORF">DYH56_03195</name>
</gene>
<evidence type="ECO:0000313" key="2">
    <source>
        <dbReference type="Proteomes" id="UP000263486"/>
    </source>
</evidence>
<accession>A0ABX9KJS6</accession>
<sequence length="62" mass="7016">MSIDLKEAKCLGCGYAKLQKELIFSKGEYATSKFSILCLEDKKNCIYFNCSDESYLECSKAL</sequence>
<dbReference type="EMBL" id="QUAJ01000004">
    <property type="protein sequence ID" value="REI42372.1"/>
    <property type="molecule type" value="Genomic_DNA"/>
</dbReference>
<reference evidence="1 2" key="1">
    <citation type="submission" date="2018-08" db="EMBL/GenBank/DDBJ databases">
        <title>Draft genome sequence of Psychrilyobacter sp. strain SD5 isolated from Black Sea water.</title>
        <authorList>
            <person name="Yadav S."/>
            <person name="Villanueva L."/>
            <person name="Damste J.S.S."/>
        </authorList>
    </citation>
    <scope>NUCLEOTIDE SEQUENCE [LARGE SCALE GENOMIC DNA]</scope>
    <source>
        <strain evidence="1 2">SD5</strain>
    </source>
</reference>
<dbReference type="Proteomes" id="UP000263486">
    <property type="component" value="Unassembled WGS sequence"/>
</dbReference>
<name>A0ABX9KJS6_9FUSO</name>
<keyword evidence="2" id="KW-1185">Reference proteome</keyword>
<dbReference type="RefSeq" id="WP_114641413.1">
    <property type="nucleotide sequence ID" value="NZ_JAACIO010000004.1"/>
</dbReference>
<proteinExistence type="predicted"/>
<organism evidence="1 2">
    <name type="scientific">Psychrilyobacter piezotolerans</name>
    <dbReference type="NCBI Taxonomy" id="2293438"/>
    <lineage>
        <taxon>Bacteria</taxon>
        <taxon>Fusobacteriati</taxon>
        <taxon>Fusobacteriota</taxon>
        <taxon>Fusobacteriia</taxon>
        <taxon>Fusobacteriales</taxon>
        <taxon>Fusobacteriaceae</taxon>
        <taxon>Psychrilyobacter</taxon>
    </lineage>
</organism>